<dbReference type="Pfam" id="PF00589">
    <property type="entry name" value="Phage_integrase"/>
    <property type="match status" value="1"/>
</dbReference>
<dbReference type="PANTHER" id="PTHR30349">
    <property type="entry name" value="PHAGE INTEGRASE-RELATED"/>
    <property type="match status" value="1"/>
</dbReference>
<reference evidence="7" key="1">
    <citation type="submission" date="2010-08" db="EMBL/GenBank/DDBJ databases">
        <title>Diversity of serine proteases in the Bacillus cereus group.</title>
        <authorList>
            <person name="Zihlmann P."/>
            <person name="Perreten V."/>
        </authorList>
    </citation>
    <scope>NUCLEOTIDE SEQUENCE [LARGE SCALE GENOMIC DNA]</scope>
    <source>
        <strain evidence="7">VPC1401</strain>
        <plasmid evidence="7">pLVP1401</plasmid>
    </source>
</reference>
<evidence type="ECO:0000256" key="2">
    <source>
        <dbReference type="ARBA" id="ARBA00023125"/>
    </source>
</evidence>
<dbReference type="GO" id="GO:0006310">
    <property type="term" value="P:DNA recombination"/>
    <property type="evidence" value="ECO:0007669"/>
    <property type="project" value="UniProtKB-KW"/>
</dbReference>
<sequence length="333" mass="39708">MRIRSEKYNMTSKEIQHTIEGFSSYLLNKGRKSSTIKRYIYDVESFIQWLHQSKRFTNDTIWESLQKKDFESFFNHLKADRQYSDKTVHRIYIVLNRLYGYLDLPSPIEGTTHIDPPNRALSREDFVSFEEEKRLKEVISSLEGLTEKQRSVRPMILERNVSIVILLLDYGLSLKELVSLRMVHVHFENNTLSIPEDSKVNRIIDLKEEDKLYLYNYYKTIPEPVRPKYHSNDPLFVAFDFTRGTYHWSYEEDAPKFLTEISIQKMIRLEVKRANLRKGISAQHFRNTFILRNIQGNTPPDQVMQQIGFKSNLSLKRYYNYYKSSTKKYILNL</sequence>
<dbReference type="GO" id="GO:0003677">
    <property type="term" value="F:DNA binding"/>
    <property type="evidence" value="ECO:0007669"/>
    <property type="project" value="UniProtKB-UniRule"/>
</dbReference>
<name>E5AK75_BACCE</name>
<evidence type="ECO:0000256" key="4">
    <source>
        <dbReference type="PROSITE-ProRule" id="PRU01248"/>
    </source>
</evidence>
<dbReference type="InterPro" id="IPR004107">
    <property type="entry name" value="Integrase_SAM-like_N"/>
</dbReference>
<dbReference type="GO" id="GO:0015074">
    <property type="term" value="P:DNA integration"/>
    <property type="evidence" value="ECO:0007669"/>
    <property type="project" value="UniProtKB-KW"/>
</dbReference>
<dbReference type="PANTHER" id="PTHR30349:SF86">
    <property type="entry name" value="INTEGRASE_RECOMBINASE AQ_AA09-RELATED"/>
    <property type="match status" value="1"/>
</dbReference>
<evidence type="ECO:0000313" key="7">
    <source>
        <dbReference type="EMBL" id="CBW44215.1"/>
    </source>
</evidence>
<evidence type="ECO:0000256" key="3">
    <source>
        <dbReference type="ARBA" id="ARBA00023172"/>
    </source>
</evidence>
<organism evidence="7">
    <name type="scientific">Bacillus cereus VPC1401</name>
    <dbReference type="NCBI Taxonomy" id="870739"/>
    <lineage>
        <taxon>Bacteria</taxon>
        <taxon>Bacillati</taxon>
        <taxon>Bacillota</taxon>
        <taxon>Bacilli</taxon>
        <taxon>Bacillales</taxon>
        <taxon>Bacillaceae</taxon>
        <taxon>Bacillus</taxon>
        <taxon>Bacillus cereus group</taxon>
    </lineage>
</organism>
<geneLocation type="plasmid" evidence="7">
    <name>pLVP1401</name>
</geneLocation>
<dbReference type="SUPFAM" id="SSF56349">
    <property type="entry name" value="DNA breaking-rejoining enzymes"/>
    <property type="match status" value="1"/>
</dbReference>
<dbReference type="InterPro" id="IPR010998">
    <property type="entry name" value="Integrase_recombinase_N"/>
</dbReference>
<keyword evidence="2 4" id="KW-0238">DNA-binding</keyword>
<evidence type="ECO:0000259" key="5">
    <source>
        <dbReference type="PROSITE" id="PS51898"/>
    </source>
</evidence>
<evidence type="ECO:0000256" key="1">
    <source>
        <dbReference type="ARBA" id="ARBA00022908"/>
    </source>
</evidence>
<keyword evidence="1" id="KW-0229">DNA integration</keyword>
<keyword evidence="7" id="KW-0614">Plasmid</keyword>
<dbReference type="Gene3D" id="1.10.150.130">
    <property type="match status" value="1"/>
</dbReference>
<dbReference type="InterPro" id="IPR013762">
    <property type="entry name" value="Integrase-like_cat_sf"/>
</dbReference>
<dbReference type="CDD" id="cd00397">
    <property type="entry name" value="DNA_BRE_C"/>
    <property type="match status" value="1"/>
</dbReference>
<dbReference type="InterPro" id="IPR044068">
    <property type="entry name" value="CB"/>
</dbReference>
<dbReference type="Pfam" id="PF13495">
    <property type="entry name" value="Phage_int_SAM_4"/>
    <property type="match status" value="1"/>
</dbReference>
<dbReference type="InterPro" id="IPR050090">
    <property type="entry name" value="Tyrosine_recombinase_XerCD"/>
</dbReference>
<gene>
    <name evidence="7" type="ORF">pLVP1401_64</name>
</gene>
<dbReference type="EMBL" id="FR675941">
    <property type="protein sequence ID" value="CBW44215.1"/>
    <property type="molecule type" value="Genomic_DNA"/>
</dbReference>
<dbReference type="AlphaFoldDB" id="E5AK75"/>
<proteinExistence type="predicted"/>
<evidence type="ECO:0000259" key="6">
    <source>
        <dbReference type="PROSITE" id="PS51900"/>
    </source>
</evidence>
<dbReference type="PROSITE" id="PS51898">
    <property type="entry name" value="TYR_RECOMBINASE"/>
    <property type="match status" value="1"/>
</dbReference>
<dbReference type="SUPFAM" id="SSF47823">
    <property type="entry name" value="lambda integrase-like, N-terminal domain"/>
    <property type="match status" value="1"/>
</dbReference>
<protein>
    <submittedName>
        <fullName evidence="7">Recombinase</fullName>
    </submittedName>
</protein>
<dbReference type="PROSITE" id="PS51900">
    <property type="entry name" value="CB"/>
    <property type="match status" value="1"/>
</dbReference>
<feature type="domain" description="Tyr recombinase" evidence="5">
    <location>
        <begin position="122"/>
        <end position="333"/>
    </location>
</feature>
<accession>E5AK75</accession>
<keyword evidence="3" id="KW-0233">DNA recombination</keyword>
<feature type="domain" description="Core-binding (CB)" evidence="6">
    <location>
        <begin position="13"/>
        <end position="103"/>
    </location>
</feature>
<dbReference type="InterPro" id="IPR002104">
    <property type="entry name" value="Integrase_catalytic"/>
</dbReference>
<dbReference type="Gene3D" id="1.10.443.10">
    <property type="entry name" value="Intergrase catalytic core"/>
    <property type="match status" value="1"/>
</dbReference>
<dbReference type="InterPro" id="IPR011010">
    <property type="entry name" value="DNA_brk_join_enz"/>
</dbReference>